<evidence type="ECO:0000256" key="1">
    <source>
        <dbReference type="SAM" id="MobiDB-lite"/>
    </source>
</evidence>
<accession>A0A0F9B1N0</accession>
<name>A0A0F9B1N0_9ZZZZ</name>
<feature type="non-terminal residue" evidence="2">
    <location>
        <position position="27"/>
    </location>
</feature>
<organism evidence="2">
    <name type="scientific">marine sediment metagenome</name>
    <dbReference type="NCBI Taxonomy" id="412755"/>
    <lineage>
        <taxon>unclassified sequences</taxon>
        <taxon>metagenomes</taxon>
        <taxon>ecological metagenomes</taxon>
    </lineage>
</organism>
<evidence type="ECO:0000313" key="2">
    <source>
        <dbReference type="EMBL" id="KKL15814.1"/>
    </source>
</evidence>
<protein>
    <submittedName>
        <fullName evidence="2">Uncharacterized protein</fullName>
    </submittedName>
</protein>
<comment type="caution">
    <text evidence="2">The sequence shown here is derived from an EMBL/GenBank/DDBJ whole genome shotgun (WGS) entry which is preliminary data.</text>
</comment>
<reference evidence="2" key="1">
    <citation type="journal article" date="2015" name="Nature">
        <title>Complex archaea that bridge the gap between prokaryotes and eukaryotes.</title>
        <authorList>
            <person name="Spang A."/>
            <person name="Saw J.H."/>
            <person name="Jorgensen S.L."/>
            <person name="Zaremba-Niedzwiedzka K."/>
            <person name="Martijn J."/>
            <person name="Lind A.E."/>
            <person name="van Eijk R."/>
            <person name="Schleper C."/>
            <person name="Guy L."/>
            <person name="Ettema T.J."/>
        </authorList>
    </citation>
    <scope>NUCLEOTIDE SEQUENCE</scope>
</reference>
<dbReference type="EMBL" id="LAZR01039920">
    <property type="protein sequence ID" value="KKL15814.1"/>
    <property type="molecule type" value="Genomic_DNA"/>
</dbReference>
<feature type="region of interest" description="Disordered" evidence="1">
    <location>
        <begin position="1"/>
        <end position="27"/>
    </location>
</feature>
<gene>
    <name evidence="2" type="ORF">LCGC14_2501810</name>
</gene>
<sequence length="27" mass="3029">MRSTARSHPGPYPGAWFTRMFPPGPAR</sequence>
<proteinExistence type="predicted"/>
<dbReference type="AlphaFoldDB" id="A0A0F9B1N0"/>